<dbReference type="Proteomes" id="UP001528673">
    <property type="component" value="Unassembled WGS sequence"/>
</dbReference>
<dbReference type="SUPFAM" id="SSF109604">
    <property type="entry name" value="HD-domain/PDEase-like"/>
    <property type="match status" value="1"/>
</dbReference>
<dbReference type="Pfam" id="PF08668">
    <property type="entry name" value="HDOD"/>
    <property type="match status" value="1"/>
</dbReference>
<evidence type="ECO:0000313" key="3">
    <source>
        <dbReference type="Proteomes" id="UP001528673"/>
    </source>
</evidence>
<evidence type="ECO:0000259" key="1">
    <source>
        <dbReference type="PROSITE" id="PS51833"/>
    </source>
</evidence>
<dbReference type="PANTHER" id="PTHR33525">
    <property type="match status" value="1"/>
</dbReference>
<name>A0ABT5MUK1_9BURK</name>
<comment type="caution">
    <text evidence="2">The sequence shown here is derived from an EMBL/GenBank/DDBJ whole genome shotgun (WGS) entry which is preliminary data.</text>
</comment>
<dbReference type="EMBL" id="JAQSIP010000002">
    <property type="protein sequence ID" value="MDD0837719.1"/>
    <property type="molecule type" value="Genomic_DNA"/>
</dbReference>
<accession>A0ABT5MUK1</accession>
<dbReference type="PROSITE" id="PS51833">
    <property type="entry name" value="HDOD"/>
    <property type="match status" value="1"/>
</dbReference>
<sequence length="275" mass="30166">MPLLAEFFQNAQLPTMPEVAQSLIRTLHDDDSSSRSVRDILARDPALTVKLVRLANCARFGLPRTVASLDDAILMTGLGQVRTLALSACLNGAFPDISGLNRQEFWEQSMACAGYADWLARRLEVDPQAAWLAGMMLRLGEIVIGQRLPQALSEIERQPHLPGGRWERENLLLGFTESQVSAEMARRWNFPALISQGLDHASDPMASRPFCRLGGLLHLAELLAESAPKAGDAAAVREAIAALPQDVMGALQLDPVWMAEHLPTVDQFLDMSVLH</sequence>
<gene>
    <name evidence="2" type="ORF">PSQ40_03950</name>
</gene>
<dbReference type="InterPro" id="IPR013976">
    <property type="entry name" value="HDOD"/>
</dbReference>
<dbReference type="PANTHER" id="PTHR33525:SF3">
    <property type="entry name" value="RIBONUCLEASE Y"/>
    <property type="match status" value="1"/>
</dbReference>
<evidence type="ECO:0000313" key="2">
    <source>
        <dbReference type="EMBL" id="MDD0837719.1"/>
    </source>
</evidence>
<protein>
    <submittedName>
        <fullName evidence="2">HDOD domain-containing protein</fullName>
    </submittedName>
</protein>
<organism evidence="2 3">
    <name type="scientific">Curvibacter cyanobacteriorum</name>
    <dbReference type="NCBI Taxonomy" id="3026422"/>
    <lineage>
        <taxon>Bacteria</taxon>
        <taxon>Pseudomonadati</taxon>
        <taxon>Pseudomonadota</taxon>
        <taxon>Betaproteobacteria</taxon>
        <taxon>Burkholderiales</taxon>
        <taxon>Comamonadaceae</taxon>
        <taxon>Curvibacter</taxon>
    </lineage>
</organism>
<proteinExistence type="predicted"/>
<feature type="domain" description="HDOD" evidence="1">
    <location>
        <begin position="13"/>
        <end position="204"/>
    </location>
</feature>
<dbReference type="Gene3D" id="1.10.3210.10">
    <property type="entry name" value="Hypothetical protein af1432"/>
    <property type="match status" value="1"/>
</dbReference>
<reference evidence="2 3" key="1">
    <citation type="submission" date="2023-02" db="EMBL/GenBank/DDBJ databases">
        <title>Bacterial whole genomic sequence of Curvibacter sp. HBC61.</title>
        <authorList>
            <person name="Le V."/>
            <person name="Ko S.-R."/>
            <person name="Ahn C.-Y."/>
            <person name="Oh H.-M."/>
        </authorList>
    </citation>
    <scope>NUCLEOTIDE SEQUENCE [LARGE SCALE GENOMIC DNA]</scope>
    <source>
        <strain evidence="2 3">HBC61</strain>
    </source>
</reference>
<dbReference type="InterPro" id="IPR052340">
    <property type="entry name" value="RNase_Y/CdgJ"/>
</dbReference>
<keyword evidence="3" id="KW-1185">Reference proteome</keyword>
<dbReference type="RefSeq" id="WP_273948978.1">
    <property type="nucleotide sequence ID" value="NZ_JAQSIP010000002.1"/>
</dbReference>